<dbReference type="PANTHER" id="PTHR30055">
    <property type="entry name" value="HTH-TYPE TRANSCRIPTIONAL REGULATOR RUTR"/>
    <property type="match status" value="1"/>
</dbReference>
<proteinExistence type="predicted"/>
<evidence type="ECO:0000256" key="1">
    <source>
        <dbReference type="ARBA" id="ARBA00023015"/>
    </source>
</evidence>
<dbReference type="InterPro" id="IPR009057">
    <property type="entry name" value="Homeodomain-like_sf"/>
</dbReference>
<dbReference type="Pfam" id="PF00440">
    <property type="entry name" value="TetR_N"/>
    <property type="match status" value="1"/>
</dbReference>
<feature type="domain" description="HTH tetR-type" evidence="5">
    <location>
        <begin position="10"/>
        <end position="71"/>
    </location>
</feature>
<keyword evidence="2 4" id="KW-0238">DNA-binding</keyword>
<evidence type="ECO:0000313" key="6">
    <source>
        <dbReference type="EMBL" id="OHV34008.1"/>
    </source>
</evidence>
<protein>
    <submittedName>
        <fullName evidence="6">TetR family transcriptional regulator</fullName>
    </submittedName>
</protein>
<organism evidence="6 7">
    <name type="scientific">Parafrankia colletiae</name>
    <dbReference type="NCBI Taxonomy" id="573497"/>
    <lineage>
        <taxon>Bacteria</taxon>
        <taxon>Bacillati</taxon>
        <taxon>Actinomycetota</taxon>
        <taxon>Actinomycetes</taxon>
        <taxon>Frankiales</taxon>
        <taxon>Frankiaceae</taxon>
        <taxon>Parafrankia</taxon>
    </lineage>
</organism>
<evidence type="ECO:0000256" key="4">
    <source>
        <dbReference type="PROSITE-ProRule" id="PRU00335"/>
    </source>
</evidence>
<dbReference type="GO" id="GO:0000976">
    <property type="term" value="F:transcription cis-regulatory region binding"/>
    <property type="evidence" value="ECO:0007669"/>
    <property type="project" value="TreeGrafter"/>
</dbReference>
<dbReference type="RefSeq" id="WP_071086546.1">
    <property type="nucleotide sequence ID" value="NZ_MBLM01000129.1"/>
</dbReference>
<evidence type="ECO:0000259" key="5">
    <source>
        <dbReference type="PROSITE" id="PS50977"/>
    </source>
</evidence>
<reference evidence="7" key="1">
    <citation type="submission" date="2016-07" db="EMBL/GenBank/DDBJ databases">
        <title>Sequence Frankia sp. strain CcI1.17.</title>
        <authorList>
            <person name="Ghodhbane-Gtari F."/>
            <person name="Swanson E."/>
            <person name="Gueddou A."/>
            <person name="Morris K."/>
            <person name="Hezbri K."/>
            <person name="Ktari A."/>
            <person name="Nouioui I."/>
            <person name="Abebe-Akele F."/>
            <person name="Simpson S."/>
            <person name="Thomas K."/>
            <person name="Gtari M."/>
            <person name="Tisa L.S."/>
            <person name="Hurst S."/>
        </authorList>
    </citation>
    <scope>NUCLEOTIDE SEQUENCE [LARGE SCALE GENOMIC DNA]</scope>
    <source>
        <strain evidence="7">Cc1.17</strain>
    </source>
</reference>
<dbReference type="GO" id="GO:0003700">
    <property type="term" value="F:DNA-binding transcription factor activity"/>
    <property type="evidence" value="ECO:0007669"/>
    <property type="project" value="TreeGrafter"/>
</dbReference>
<name>A0A1S1QGV0_9ACTN</name>
<dbReference type="AlphaFoldDB" id="A0A1S1QGV0"/>
<comment type="caution">
    <text evidence="4">Lacks conserved residue(s) required for the propagation of feature annotation.</text>
</comment>
<dbReference type="Gene3D" id="1.10.357.10">
    <property type="entry name" value="Tetracycline Repressor, domain 2"/>
    <property type="match status" value="1"/>
</dbReference>
<sequence>MTRPQPSTATATARQLMITAERLFAEHGLAGVSLRQIASEAGSANSSAVHYHFGSKEGLVEAIVAHRVADLAQRRTLLKARLDPDDLRQRLEAHLLPVIELAESPDSHYVSFLDQLNRGGRWRDVLPRQREVTQAQEEFLADMRRLLPEVEEPVRTMRIGQVQAFTLNAAAERERARAAGDEVMPFGLFVTTLVDGFAGYVRAPVSDGARRFLTLPQPPPQPLVHF</sequence>
<dbReference type="InterPro" id="IPR050109">
    <property type="entry name" value="HTH-type_TetR-like_transc_reg"/>
</dbReference>
<dbReference type="InterPro" id="IPR001647">
    <property type="entry name" value="HTH_TetR"/>
</dbReference>
<comment type="caution">
    <text evidence="6">The sequence shown here is derived from an EMBL/GenBank/DDBJ whole genome shotgun (WGS) entry which is preliminary data.</text>
</comment>
<accession>A0A1S1QGV0</accession>
<dbReference type="PANTHER" id="PTHR30055:SF234">
    <property type="entry name" value="HTH-TYPE TRANSCRIPTIONAL REGULATOR BETI"/>
    <property type="match status" value="1"/>
</dbReference>
<evidence type="ECO:0000256" key="2">
    <source>
        <dbReference type="ARBA" id="ARBA00023125"/>
    </source>
</evidence>
<dbReference type="EMBL" id="MBLM01000129">
    <property type="protein sequence ID" value="OHV34008.1"/>
    <property type="molecule type" value="Genomic_DNA"/>
</dbReference>
<keyword evidence="1" id="KW-0805">Transcription regulation</keyword>
<gene>
    <name evidence="6" type="ORF">CC117_22110</name>
</gene>
<evidence type="ECO:0000256" key="3">
    <source>
        <dbReference type="ARBA" id="ARBA00023163"/>
    </source>
</evidence>
<keyword evidence="3" id="KW-0804">Transcription</keyword>
<keyword evidence="7" id="KW-1185">Reference proteome</keyword>
<evidence type="ECO:0000313" key="7">
    <source>
        <dbReference type="Proteomes" id="UP000179627"/>
    </source>
</evidence>
<dbReference type="Proteomes" id="UP000179627">
    <property type="component" value="Unassembled WGS sequence"/>
</dbReference>
<dbReference type="SUPFAM" id="SSF46689">
    <property type="entry name" value="Homeodomain-like"/>
    <property type="match status" value="1"/>
</dbReference>
<dbReference type="PROSITE" id="PS50977">
    <property type="entry name" value="HTH_TETR_2"/>
    <property type="match status" value="1"/>
</dbReference>